<dbReference type="PANTHER" id="PTHR43581">
    <property type="entry name" value="ATP/GTP PHOSPHATASE"/>
    <property type="match status" value="1"/>
</dbReference>
<feature type="region of interest" description="Disordered" evidence="1">
    <location>
        <begin position="120"/>
        <end position="139"/>
    </location>
</feature>
<dbReference type="AlphaFoldDB" id="A0A0G0GDM2"/>
<evidence type="ECO:0000313" key="3">
    <source>
        <dbReference type="EMBL" id="KKQ29218.1"/>
    </source>
</evidence>
<feature type="domain" description="Endonuclease GajA/Old nuclease/RecF-like AAA" evidence="2">
    <location>
        <begin position="5"/>
        <end position="342"/>
    </location>
</feature>
<comment type="caution">
    <text evidence="3">The sequence shown here is derived from an EMBL/GenBank/DDBJ whole genome shotgun (WGS) entry which is preliminary data.</text>
</comment>
<dbReference type="Proteomes" id="UP000034701">
    <property type="component" value="Unassembled WGS sequence"/>
</dbReference>
<accession>A0A0G0GDM2</accession>
<name>A0A0G0GDM2_9BACT</name>
<dbReference type="Gene3D" id="3.40.50.300">
    <property type="entry name" value="P-loop containing nucleotide triphosphate hydrolases"/>
    <property type="match status" value="1"/>
</dbReference>
<dbReference type="InterPro" id="IPR051396">
    <property type="entry name" value="Bact_Antivir_Def_Nuclease"/>
</dbReference>
<reference evidence="3 4" key="1">
    <citation type="journal article" date="2015" name="Nature">
        <title>rRNA introns, odd ribosomes, and small enigmatic genomes across a large radiation of phyla.</title>
        <authorList>
            <person name="Brown C.T."/>
            <person name="Hug L.A."/>
            <person name="Thomas B.C."/>
            <person name="Sharon I."/>
            <person name="Castelle C.J."/>
            <person name="Singh A."/>
            <person name="Wilkins M.J."/>
            <person name="Williams K.H."/>
            <person name="Banfield J.F."/>
        </authorList>
    </citation>
    <scope>NUCLEOTIDE SEQUENCE [LARGE SCALE GENOMIC DNA]</scope>
</reference>
<dbReference type="InterPro" id="IPR027417">
    <property type="entry name" value="P-loop_NTPase"/>
</dbReference>
<dbReference type="PANTHER" id="PTHR43581:SF4">
    <property type="entry name" value="ATP_GTP PHOSPHATASE"/>
    <property type="match status" value="1"/>
</dbReference>
<evidence type="ECO:0000313" key="4">
    <source>
        <dbReference type="Proteomes" id="UP000034701"/>
    </source>
</evidence>
<feature type="non-terminal residue" evidence="3">
    <location>
        <position position="1"/>
    </location>
</feature>
<dbReference type="SUPFAM" id="SSF52540">
    <property type="entry name" value="P-loop containing nucleoside triphosphate hydrolases"/>
    <property type="match status" value="1"/>
</dbReference>
<sequence>VEFINYRSISEDALDIEHDITCLVGINEAGKSNTLLALEKADPDEELTVAEYSRHSDGFGDPNNSPELRLWFEPDKDEVAGLKEIFGESISTLLLVKTTDGYRVDFPAIDYKKSKFYTPPALTEGTETQTENPEPTDEATQGIRKKVIEELEQNYIPRFLRFDSVNFNEYFLPQNGEVLISQFIAKPDGMKPIKNLLALGEITDFSVLQANDENKRLIRDTLLNNASKKINEEILRVVWPVESVEVRLSAEGDILKIRLQEKDKTSPFRPDERSRGLQWALAFNIYFLAETKDELQQAVLLIDEPGIFLHIDAQKKLLEKTFPKINESGNQIVYTTHLPYLIDSRFPERIRILEKKNENTIIGNKAWSEGEFGKIPEPVRTALGLRWAELFNIGDKNAIVEGPSDQIILRAVHGVFGKDTTIGFLPAYGYKKFPSVLAIVQIEEKQGFGIVDGDENLETLRKKCATVSIPEDRMDTIPTLTNNPAIITIEDILPEDLFRQAVFKVYNPLCLRRRNCSVTETEIPAGYPRVKKVEEFFAAKFHAQKHNFAKMEFASFCRSEDGSAGGGWGEECRAVRAKSAKPRRLLVQSRTPKKSFVFLLPARRSLGAGGEEKIRRAQNQKCEQNFSLVWRALASGGGAGRQSFRSKWVRAFSNKGHHVGKVKEFWFASLRSATNLYWILGVKKNWRFCKIWFEPMFFRNVGNSERLSV</sequence>
<dbReference type="InterPro" id="IPR041685">
    <property type="entry name" value="AAA_GajA/Old/RecF-like"/>
</dbReference>
<dbReference type="EMBL" id="LBTA01000062">
    <property type="protein sequence ID" value="KKQ29218.1"/>
    <property type="molecule type" value="Genomic_DNA"/>
</dbReference>
<evidence type="ECO:0000256" key="1">
    <source>
        <dbReference type="SAM" id="MobiDB-lite"/>
    </source>
</evidence>
<protein>
    <recommendedName>
        <fullName evidence="2">Endonuclease GajA/Old nuclease/RecF-like AAA domain-containing protein</fullName>
    </recommendedName>
</protein>
<proteinExistence type="predicted"/>
<gene>
    <name evidence="3" type="ORF">US45_C0062G0006</name>
</gene>
<organism evidence="3 4">
    <name type="scientific">Candidatus Nomurabacteria bacterium GW2011_GWA1_37_20</name>
    <dbReference type="NCBI Taxonomy" id="1618729"/>
    <lineage>
        <taxon>Bacteria</taxon>
        <taxon>Candidatus Nomuraibacteriota</taxon>
    </lineage>
</organism>
<evidence type="ECO:0000259" key="2">
    <source>
        <dbReference type="Pfam" id="PF13175"/>
    </source>
</evidence>
<dbReference type="Pfam" id="PF13175">
    <property type="entry name" value="AAA_15"/>
    <property type="match status" value="1"/>
</dbReference>